<accession>A0ACC2PRP6</accession>
<dbReference type="Proteomes" id="UP001239111">
    <property type="component" value="Chromosome 1"/>
</dbReference>
<dbReference type="EMBL" id="CM056741">
    <property type="protein sequence ID" value="KAJ8686072.1"/>
    <property type="molecule type" value="Genomic_DNA"/>
</dbReference>
<gene>
    <name evidence="1" type="ORF">QAD02_021866</name>
</gene>
<sequence length="222" mass="25448">MPRCTECMISFTSVERLHLHYKINHDLKKLTSFRCKESNCYRDYSSWGSFKVHLIRDHFHEDKYLKNCQTRCVAGNVRVSVTQIPGIVNNFEPSIIVQTRAPVTSKIQEKESDSLPITAKCQQSKDLEVSTSSLNLEDSETNRDLNDASSDKNRSNELESLDRKSFGKLESLLQSISDKVKDLLLEICTELYADPNLPRKHVRKSVESMECLVKSIVEGFKD</sequence>
<evidence type="ECO:0000313" key="2">
    <source>
        <dbReference type="Proteomes" id="UP001239111"/>
    </source>
</evidence>
<organism evidence="1 2">
    <name type="scientific">Eretmocerus hayati</name>
    <dbReference type="NCBI Taxonomy" id="131215"/>
    <lineage>
        <taxon>Eukaryota</taxon>
        <taxon>Metazoa</taxon>
        <taxon>Ecdysozoa</taxon>
        <taxon>Arthropoda</taxon>
        <taxon>Hexapoda</taxon>
        <taxon>Insecta</taxon>
        <taxon>Pterygota</taxon>
        <taxon>Neoptera</taxon>
        <taxon>Endopterygota</taxon>
        <taxon>Hymenoptera</taxon>
        <taxon>Apocrita</taxon>
        <taxon>Proctotrupomorpha</taxon>
        <taxon>Chalcidoidea</taxon>
        <taxon>Aphelinidae</taxon>
        <taxon>Aphelininae</taxon>
        <taxon>Eretmocerus</taxon>
    </lineage>
</organism>
<proteinExistence type="predicted"/>
<protein>
    <submittedName>
        <fullName evidence="1">Uncharacterized protein</fullName>
    </submittedName>
</protein>
<evidence type="ECO:0000313" key="1">
    <source>
        <dbReference type="EMBL" id="KAJ8686072.1"/>
    </source>
</evidence>
<comment type="caution">
    <text evidence="1">The sequence shown here is derived from an EMBL/GenBank/DDBJ whole genome shotgun (WGS) entry which is preliminary data.</text>
</comment>
<keyword evidence="2" id="KW-1185">Reference proteome</keyword>
<reference evidence="1" key="1">
    <citation type="submission" date="2023-04" db="EMBL/GenBank/DDBJ databases">
        <title>A chromosome-level genome assembly of the parasitoid wasp Eretmocerus hayati.</title>
        <authorList>
            <person name="Zhong Y."/>
            <person name="Liu S."/>
            <person name="Liu Y."/>
        </authorList>
    </citation>
    <scope>NUCLEOTIDE SEQUENCE</scope>
    <source>
        <strain evidence="1">ZJU_SS_LIU_2023</strain>
    </source>
</reference>
<name>A0ACC2PRP6_9HYME</name>